<evidence type="ECO:0000313" key="2">
    <source>
        <dbReference type="Proteomes" id="UP000197269"/>
    </source>
</evidence>
<gene>
    <name evidence="1" type="ORF">B5E41_30690</name>
</gene>
<reference evidence="1 2" key="1">
    <citation type="submission" date="2017-03" db="EMBL/GenBank/DDBJ databases">
        <title>Genome of strain Rhizobium sp. CNPSo 668.</title>
        <authorList>
            <person name="Ribeiro R."/>
        </authorList>
    </citation>
    <scope>NUCLEOTIDE SEQUENCE [LARGE SCALE GENOMIC DNA]</scope>
    <source>
        <strain evidence="1 2">CNPSo 668</strain>
    </source>
</reference>
<dbReference type="Proteomes" id="UP000197269">
    <property type="component" value="Unassembled WGS sequence"/>
</dbReference>
<name>A0A246DKJ2_9HYPH</name>
<protein>
    <submittedName>
        <fullName evidence="1">Uncharacterized protein</fullName>
    </submittedName>
</protein>
<dbReference type="EMBL" id="MXPU01000047">
    <property type="protein sequence ID" value="OWO89343.1"/>
    <property type="molecule type" value="Genomic_DNA"/>
</dbReference>
<evidence type="ECO:0000313" key="1">
    <source>
        <dbReference type="EMBL" id="OWO89343.1"/>
    </source>
</evidence>
<dbReference type="AlphaFoldDB" id="A0A246DKJ2"/>
<sequence length="120" mass="13401">MYATMLNHTGGRAVDQGGFSNRTWRPSASPLVWLDICPTFAERNPDLGQIMQTSACSRFDEICTLYEYPAELEIISHRCRRESLNSKLTSGASIKALLTTLKAERKFAIGEFHPSITTFG</sequence>
<proteinExistence type="predicted"/>
<comment type="caution">
    <text evidence="1">The sequence shown here is derived from an EMBL/GenBank/DDBJ whole genome shotgun (WGS) entry which is preliminary data.</text>
</comment>
<accession>A0A246DKJ2</accession>
<organism evidence="1 2">
    <name type="scientific">Rhizobium esperanzae</name>
    <dbReference type="NCBI Taxonomy" id="1967781"/>
    <lineage>
        <taxon>Bacteria</taxon>
        <taxon>Pseudomonadati</taxon>
        <taxon>Pseudomonadota</taxon>
        <taxon>Alphaproteobacteria</taxon>
        <taxon>Hyphomicrobiales</taxon>
        <taxon>Rhizobiaceae</taxon>
        <taxon>Rhizobium/Agrobacterium group</taxon>
        <taxon>Rhizobium</taxon>
    </lineage>
</organism>